<feature type="non-terminal residue" evidence="1">
    <location>
        <position position="1"/>
    </location>
</feature>
<protein>
    <submittedName>
        <fullName evidence="1">Uncharacterized protein</fullName>
    </submittedName>
</protein>
<reference evidence="1" key="1">
    <citation type="submission" date="2018-05" db="EMBL/GenBank/DDBJ databases">
        <authorList>
            <person name="Lanie J.A."/>
            <person name="Ng W.-L."/>
            <person name="Kazmierczak K.M."/>
            <person name="Andrzejewski T.M."/>
            <person name="Davidsen T.M."/>
            <person name="Wayne K.J."/>
            <person name="Tettelin H."/>
            <person name="Glass J.I."/>
            <person name="Rusch D."/>
            <person name="Podicherti R."/>
            <person name="Tsui H.-C.T."/>
            <person name="Winkler M.E."/>
        </authorList>
    </citation>
    <scope>NUCLEOTIDE SEQUENCE</scope>
</reference>
<sequence length="27" mass="3174">TNQLHYQLCYVGLGRNYTAMDFFSAIF</sequence>
<gene>
    <name evidence="1" type="ORF">METZ01_LOCUS326105</name>
</gene>
<organism evidence="1">
    <name type="scientific">marine metagenome</name>
    <dbReference type="NCBI Taxonomy" id="408172"/>
    <lineage>
        <taxon>unclassified sequences</taxon>
        <taxon>metagenomes</taxon>
        <taxon>ecological metagenomes</taxon>
    </lineage>
</organism>
<evidence type="ECO:0000313" key="1">
    <source>
        <dbReference type="EMBL" id="SVC73251.1"/>
    </source>
</evidence>
<proteinExistence type="predicted"/>
<dbReference type="EMBL" id="UINC01107692">
    <property type="protein sequence ID" value="SVC73251.1"/>
    <property type="molecule type" value="Genomic_DNA"/>
</dbReference>
<name>A0A382PMS3_9ZZZZ</name>
<dbReference type="AlphaFoldDB" id="A0A382PMS3"/>
<accession>A0A382PMS3</accession>